<dbReference type="RefSeq" id="WP_200390892.1">
    <property type="nucleotide sequence ID" value="NZ_JAENIO010000009.1"/>
</dbReference>
<keyword evidence="11" id="KW-1185">Reference proteome</keyword>
<feature type="active site" description="Proton donor" evidence="8">
    <location>
        <position position="130"/>
    </location>
</feature>
<dbReference type="CDD" id="cd00438">
    <property type="entry name" value="cupin_RmlC"/>
    <property type="match status" value="1"/>
</dbReference>
<dbReference type="InterPro" id="IPR011051">
    <property type="entry name" value="RmlC_Cupin_sf"/>
</dbReference>
<evidence type="ECO:0000256" key="5">
    <source>
        <dbReference type="ARBA" id="ARBA00029758"/>
    </source>
</evidence>
<evidence type="ECO:0000256" key="8">
    <source>
        <dbReference type="PIRSR" id="PIRSR600888-1"/>
    </source>
</evidence>
<dbReference type="EMBL" id="JAENIO010000009">
    <property type="protein sequence ID" value="MBK1833458.1"/>
    <property type="molecule type" value="Genomic_DNA"/>
</dbReference>
<dbReference type="PANTHER" id="PTHR21047:SF2">
    <property type="entry name" value="THYMIDINE DIPHOSPHO-4-KETO-RHAMNOSE 3,5-EPIMERASE"/>
    <property type="match status" value="1"/>
</dbReference>
<sequence>MKTQATALPGVTLLFPPRYDDARGSFRPVFADRLHEDFRHPWAEMNLSHTEAGVIRGLHCQHPDAQAKLITVVSGRIFDVVVDLRPGANFGRSLTVQLAAGDDGLPSQIYLPPGLAHGFATPDGPATIAYLVSTPWSPPHEHTLAYNDPALAIDWPLQHPILSERDRAGRSLDTFR</sequence>
<dbReference type="InterPro" id="IPR014710">
    <property type="entry name" value="RmlC-like_jellyroll"/>
</dbReference>
<protein>
    <recommendedName>
        <fullName evidence="4">dTDP-4-dehydrorhamnose 3,5-epimerase</fullName>
        <ecNumber evidence="3">5.1.3.13</ecNumber>
    </recommendedName>
    <alternativeName>
        <fullName evidence="6">Thymidine diphospho-4-keto-rhamnose 3,5-epimerase</fullName>
    </alternativeName>
    <alternativeName>
        <fullName evidence="5">dTDP-4-keto-6-deoxyglucose 3,5-epimerase</fullName>
    </alternativeName>
    <alternativeName>
        <fullName evidence="7">dTDP-6-deoxy-D-xylo-4-hexulose 3,5-epimerase</fullName>
    </alternativeName>
</protein>
<evidence type="ECO:0000313" key="10">
    <source>
        <dbReference type="EMBL" id="MBK1833458.1"/>
    </source>
</evidence>
<dbReference type="GO" id="GO:0019305">
    <property type="term" value="P:dTDP-rhamnose biosynthetic process"/>
    <property type="evidence" value="ECO:0007669"/>
    <property type="project" value="TreeGrafter"/>
</dbReference>
<evidence type="ECO:0000256" key="1">
    <source>
        <dbReference type="ARBA" id="ARBA00001298"/>
    </source>
</evidence>
<comment type="function">
    <text evidence="2">Catalyzes the epimerization of the C3' and C5'positions of dTDP-6-deoxy-D-xylo-4-hexulose, forming dTDP-6-deoxy-L-lyxo-4-hexulose.</text>
</comment>
<reference evidence="10" key="1">
    <citation type="submission" date="2021-01" db="EMBL/GenBank/DDBJ databases">
        <title>Modified the classification status of verrucomicrobia.</title>
        <authorList>
            <person name="Feng X."/>
        </authorList>
    </citation>
    <scope>NUCLEOTIDE SEQUENCE</scope>
    <source>
        <strain evidence="10">KCTC 12986</strain>
    </source>
</reference>
<evidence type="ECO:0000313" key="11">
    <source>
        <dbReference type="Proteomes" id="UP000604083"/>
    </source>
</evidence>
<dbReference type="InterPro" id="IPR000888">
    <property type="entry name" value="RmlC-like"/>
</dbReference>
<comment type="caution">
    <text evidence="10">The sequence shown here is derived from an EMBL/GenBank/DDBJ whole genome shotgun (WGS) entry which is preliminary data.</text>
</comment>
<comment type="catalytic activity">
    <reaction evidence="1">
        <text>dTDP-4-dehydro-6-deoxy-alpha-D-glucose = dTDP-4-dehydro-beta-L-rhamnose</text>
        <dbReference type="Rhea" id="RHEA:16969"/>
        <dbReference type="ChEBI" id="CHEBI:57649"/>
        <dbReference type="ChEBI" id="CHEBI:62830"/>
        <dbReference type="EC" id="5.1.3.13"/>
    </reaction>
</comment>
<dbReference type="Proteomes" id="UP000604083">
    <property type="component" value="Unassembled WGS sequence"/>
</dbReference>
<evidence type="ECO:0000256" key="2">
    <source>
        <dbReference type="ARBA" id="ARBA00001997"/>
    </source>
</evidence>
<proteinExistence type="predicted"/>
<evidence type="ECO:0000256" key="4">
    <source>
        <dbReference type="ARBA" id="ARBA00019595"/>
    </source>
</evidence>
<dbReference type="Gene3D" id="2.60.120.10">
    <property type="entry name" value="Jelly Rolls"/>
    <property type="match status" value="1"/>
</dbReference>
<evidence type="ECO:0000256" key="3">
    <source>
        <dbReference type="ARBA" id="ARBA00012098"/>
    </source>
</evidence>
<evidence type="ECO:0000256" key="6">
    <source>
        <dbReference type="ARBA" id="ARBA00031424"/>
    </source>
</evidence>
<dbReference type="EC" id="5.1.3.13" evidence="3"/>
<gene>
    <name evidence="10" type="ORF">JIN78_05225</name>
</gene>
<dbReference type="GO" id="GO:0008830">
    <property type="term" value="F:dTDP-4-dehydrorhamnose 3,5-epimerase activity"/>
    <property type="evidence" value="ECO:0007669"/>
    <property type="project" value="UniProtKB-EC"/>
</dbReference>
<dbReference type="GO" id="GO:0000271">
    <property type="term" value="P:polysaccharide biosynthetic process"/>
    <property type="evidence" value="ECO:0007669"/>
    <property type="project" value="TreeGrafter"/>
</dbReference>
<dbReference type="GO" id="GO:0005829">
    <property type="term" value="C:cytosol"/>
    <property type="evidence" value="ECO:0007669"/>
    <property type="project" value="TreeGrafter"/>
</dbReference>
<name>A0A934RQ76_9BACT</name>
<dbReference type="SUPFAM" id="SSF51182">
    <property type="entry name" value="RmlC-like cupins"/>
    <property type="match status" value="1"/>
</dbReference>
<evidence type="ECO:0000256" key="7">
    <source>
        <dbReference type="ARBA" id="ARBA00033311"/>
    </source>
</evidence>
<feature type="active site" description="Proton acceptor" evidence="8">
    <location>
        <position position="59"/>
    </location>
</feature>
<organism evidence="10 11">
    <name type="scientific">Roseibacillus ishigakijimensis</name>
    <dbReference type="NCBI Taxonomy" id="454146"/>
    <lineage>
        <taxon>Bacteria</taxon>
        <taxon>Pseudomonadati</taxon>
        <taxon>Verrucomicrobiota</taxon>
        <taxon>Verrucomicrobiia</taxon>
        <taxon>Verrucomicrobiales</taxon>
        <taxon>Verrucomicrobiaceae</taxon>
        <taxon>Roseibacillus</taxon>
    </lineage>
</organism>
<dbReference type="PANTHER" id="PTHR21047">
    <property type="entry name" value="DTDP-6-DEOXY-D-GLUCOSE-3,5 EPIMERASE"/>
    <property type="match status" value="1"/>
</dbReference>
<accession>A0A934RQ76</accession>
<evidence type="ECO:0000256" key="9">
    <source>
        <dbReference type="PIRSR" id="PIRSR600888-3"/>
    </source>
</evidence>
<dbReference type="Pfam" id="PF00908">
    <property type="entry name" value="dTDP_sugar_isom"/>
    <property type="match status" value="1"/>
</dbReference>
<dbReference type="AlphaFoldDB" id="A0A934RQ76"/>
<feature type="site" description="Participates in a stacking interaction with the thymidine ring of dTDP-4-oxo-6-deoxyglucose" evidence="9">
    <location>
        <position position="136"/>
    </location>
</feature>